<comment type="caution">
    <text evidence="1">The sequence shown here is derived from an EMBL/GenBank/DDBJ whole genome shotgun (WGS) entry which is preliminary data.</text>
</comment>
<dbReference type="Proteomes" id="UP000475862">
    <property type="component" value="Unassembled WGS sequence"/>
</dbReference>
<keyword evidence="2" id="KW-1185">Reference proteome</keyword>
<protein>
    <recommendedName>
        <fullName evidence="3">TTF-type domain-containing protein</fullName>
    </recommendedName>
</protein>
<gene>
    <name evidence="1" type="ORF">AGLY_016331</name>
</gene>
<evidence type="ECO:0008006" key="3">
    <source>
        <dbReference type="Google" id="ProtNLM"/>
    </source>
</evidence>
<reference evidence="1 2" key="1">
    <citation type="submission" date="2019-08" db="EMBL/GenBank/DDBJ databases">
        <title>The genome of the soybean aphid Biotype 1, its phylome, world population structure and adaptation to the North American continent.</title>
        <authorList>
            <person name="Giordano R."/>
            <person name="Donthu R.K."/>
            <person name="Hernandez A.G."/>
            <person name="Wright C.L."/>
            <person name="Zimin A.V."/>
        </authorList>
    </citation>
    <scope>NUCLEOTIDE SEQUENCE [LARGE SCALE GENOMIC DNA]</scope>
    <source>
        <tissue evidence="1">Whole aphids</tissue>
    </source>
</reference>
<accession>A0A6G0SYD5</accession>
<name>A0A6G0SYD5_APHGL</name>
<proteinExistence type="predicted"/>
<organism evidence="1 2">
    <name type="scientific">Aphis glycines</name>
    <name type="common">Soybean aphid</name>
    <dbReference type="NCBI Taxonomy" id="307491"/>
    <lineage>
        <taxon>Eukaryota</taxon>
        <taxon>Metazoa</taxon>
        <taxon>Ecdysozoa</taxon>
        <taxon>Arthropoda</taxon>
        <taxon>Hexapoda</taxon>
        <taxon>Insecta</taxon>
        <taxon>Pterygota</taxon>
        <taxon>Neoptera</taxon>
        <taxon>Paraneoptera</taxon>
        <taxon>Hemiptera</taxon>
        <taxon>Sternorrhyncha</taxon>
        <taxon>Aphidomorpha</taxon>
        <taxon>Aphidoidea</taxon>
        <taxon>Aphididae</taxon>
        <taxon>Aphidini</taxon>
        <taxon>Aphis</taxon>
        <taxon>Aphis</taxon>
    </lineage>
</organism>
<evidence type="ECO:0000313" key="2">
    <source>
        <dbReference type="Proteomes" id="UP000475862"/>
    </source>
</evidence>
<sequence length="295" mass="34373">MPNPSDRLKMRFFKVGSMLSIKSTLQRYNTRSRTDKNITALFTCLYTHSSHVSWYQFTGGALYHYYDELPTIKFSQSFFIFVFLLWVRSCVHLTIHQQPYHQPSTGNIHHQSSGPLAITTTAVAFTSHELHVMSQIKPWSLEPEHNIVSTRVVNDVDLEWSQDKEINQEHNTVSAAIVDDFDVEYSKDKETDFNLRSCTERNNSIDDEIFNQLNNLTSELVDFFFKNGSSQPSSNDFSIKCFPKNSSGRSFHENWYWKKSPSGEFTRRKWLSYFKLENSIYCHYCALFGRTGQTS</sequence>
<evidence type="ECO:0000313" key="1">
    <source>
        <dbReference type="EMBL" id="KAE9523383.1"/>
    </source>
</evidence>
<dbReference type="EMBL" id="VYZN01000080">
    <property type="protein sequence ID" value="KAE9523383.1"/>
    <property type="molecule type" value="Genomic_DNA"/>
</dbReference>
<dbReference type="AlphaFoldDB" id="A0A6G0SYD5"/>